<evidence type="ECO:0000313" key="2">
    <source>
        <dbReference type="Proteomes" id="UP000614601"/>
    </source>
</evidence>
<proteinExistence type="predicted"/>
<name>A0A811JWY6_9BILA</name>
<dbReference type="Proteomes" id="UP000783686">
    <property type="component" value="Unassembled WGS sequence"/>
</dbReference>
<evidence type="ECO:0000313" key="1">
    <source>
        <dbReference type="EMBL" id="CAD5207761.1"/>
    </source>
</evidence>
<dbReference type="OrthoDB" id="10368422at2759"/>
<dbReference type="Proteomes" id="UP000614601">
    <property type="component" value="Unassembled WGS sequence"/>
</dbReference>
<keyword evidence="2" id="KW-1185">Reference proteome</keyword>
<accession>A0A811JWY6</accession>
<dbReference type="AlphaFoldDB" id="A0A811JWY6"/>
<dbReference type="EMBL" id="CAJFCW020000001">
    <property type="protein sequence ID" value="CAG9086583.1"/>
    <property type="molecule type" value="Genomic_DNA"/>
</dbReference>
<dbReference type="EMBL" id="CAJFDH010000001">
    <property type="protein sequence ID" value="CAD5207761.1"/>
    <property type="molecule type" value="Genomic_DNA"/>
</dbReference>
<protein>
    <submittedName>
        <fullName evidence="1">Uncharacterized protein</fullName>
    </submittedName>
</protein>
<comment type="caution">
    <text evidence="1">The sequence shown here is derived from an EMBL/GenBank/DDBJ whole genome shotgun (WGS) entry which is preliminary data.</text>
</comment>
<organism evidence="1 2">
    <name type="scientific">Bursaphelenchus okinawaensis</name>
    <dbReference type="NCBI Taxonomy" id="465554"/>
    <lineage>
        <taxon>Eukaryota</taxon>
        <taxon>Metazoa</taxon>
        <taxon>Ecdysozoa</taxon>
        <taxon>Nematoda</taxon>
        <taxon>Chromadorea</taxon>
        <taxon>Rhabditida</taxon>
        <taxon>Tylenchina</taxon>
        <taxon>Tylenchomorpha</taxon>
        <taxon>Aphelenchoidea</taxon>
        <taxon>Aphelenchoididae</taxon>
        <taxon>Bursaphelenchus</taxon>
    </lineage>
</organism>
<gene>
    <name evidence="1" type="ORF">BOKJ2_LOCUS2359</name>
</gene>
<reference evidence="1" key="1">
    <citation type="submission" date="2020-09" db="EMBL/GenBank/DDBJ databases">
        <authorList>
            <person name="Kikuchi T."/>
        </authorList>
    </citation>
    <scope>NUCLEOTIDE SEQUENCE</scope>
    <source>
        <strain evidence="1">SH1</strain>
    </source>
</reference>
<sequence>MASPAEIPQMQAELKWELKERFWTSDNVTVHIYYSQIDPNAVLYNIKSDTIRVLLKRTNTTASLILRDRSKNTIIHYLHAEL</sequence>